<gene>
    <name evidence="2" type="ORF">ORF076</name>
</gene>
<proteinExistence type="predicted"/>
<sequence>MATIQYGVTENGFVQKPVQEIVSHINSRFLSVFGANFDISPEGPDGQVIGIISEEISKCWQQAEMVFNAYRPGAMQKIGLDNICELTFTKRLVDWPSRVGVRCTGQAGTLVPAGSIVSDGTMDFETQYDCIIPGTVTAVATETGEYYIAADTVNKINTPVAGWESVNNPEIGQTGVDYESDPALRTRRDRTTAHSGSAFVEAIYAALADLNLSYLRIRDNDTGAPIGTQPSGTVFVVVEGGTEDEIARRIYSSKTGGVPTHGTTSVSIYDSKGYPHEVKFSRPEGATIYVTGTFKRRPGSNISSNDAAKQLQTAMMNYINSLNPGDSVIWSECFKPIMDATNGVQVDSLFIGTSASPTGIATIELDIDKKAEATTASVIFTETP</sequence>
<name>A0AAE7P514_9CAUD</name>
<evidence type="ECO:0000313" key="2">
    <source>
        <dbReference type="EMBL" id="QQO91078.1"/>
    </source>
</evidence>
<dbReference type="EMBL" id="MW147599">
    <property type="protein sequence ID" value="QQO91078.1"/>
    <property type="molecule type" value="Genomic_DNA"/>
</dbReference>
<organism evidence="2 3">
    <name type="scientific">Yersinia phage PYps3T</name>
    <dbReference type="NCBI Taxonomy" id="2801357"/>
    <lineage>
        <taxon>Viruses</taxon>
        <taxon>Duplodnaviria</taxon>
        <taxon>Heunggongvirae</taxon>
        <taxon>Uroviricota</taxon>
        <taxon>Caudoviricetes</taxon>
        <taxon>Chaseviridae</taxon>
        <taxon>Cleopatravirinae</taxon>
        <taxon>Carltongylesvirus</taxon>
        <taxon>Carltongylesvirus PYps3T</taxon>
    </lineage>
</organism>
<evidence type="ECO:0000259" key="1">
    <source>
        <dbReference type="Pfam" id="PF04865"/>
    </source>
</evidence>
<protein>
    <submittedName>
        <fullName evidence="2">Tail fiber protein</fullName>
    </submittedName>
</protein>
<keyword evidence="3" id="KW-1185">Reference proteome</keyword>
<accession>A0AAE7P514</accession>
<evidence type="ECO:0000313" key="3">
    <source>
        <dbReference type="Proteomes" id="UP000827765"/>
    </source>
</evidence>
<reference evidence="2 3" key="1">
    <citation type="submission" date="2020-10" db="EMBL/GenBank/DDBJ databases">
        <title>Genome of Yersinia pseudotuberculosis phages.</title>
        <authorList>
            <person name="Hammerl J.A."/>
            <person name="Hertwig S."/>
        </authorList>
    </citation>
    <scope>NUCLEOTIDE SEQUENCE [LARGE SCALE GENOMIC DNA]</scope>
</reference>
<dbReference type="InterPro" id="IPR006949">
    <property type="entry name" value="Barrel_Baseplate_J-like"/>
</dbReference>
<feature type="domain" description="Baseplate protein J-like barrel" evidence="1">
    <location>
        <begin position="101"/>
        <end position="175"/>
    </location>
</feature>
<dbReference type="Proteomes" id="UP000827765">
    <property type="component" value="Segment"/>
</dbReference>
<dbReference type="Pfam" id="PF04865">
    <property type="entry name" value="Baseplate_J"/>
    <property type="match status" value="1"/>
</dbReference>